<dbReference type="PRINTS" id="PR00404">
    <property type="entry name" value="MADSDOMAIN"/>
</dbReference>
<feature type="compositionally biased region" description="Polar residues" evidence="7">
    <location>
        <begin position="818"/>
        <end position="827"/>
    </location>
</feature>
<feature type="compositionally biased region" description="Polar residues" evidence="7">
    <location>
        <begin position="381"/>
        <end position="395"/>
    </location>
</feature>
<feature type="region of interest" description="Disordered" evidence="7">
    <location>
        <begin position="612"/>
        <end position="666"/>
    </location>
</feature>
<dbReference type="GO" id="GO:0045944">
    <property type="term" value="P:positive regulation of transcription by RNA polymerase II"/>
    <property type="evidence" value="ECO:0007669"/>
    <property type="project" value="InterPro"/>
</dbReference>
<evidence type="ECO:0000313" key="10">
    <source>
        <dbReference type="Proteomes" id="UP001142055"/>
    </source>
</evidence>
<gene>
    <name evidence="9" type="ORF">RDWZM_008805</name>
</gene>
<dbReference type="PROSITE" id="PS50066">
    <property type="entry name" value="MADS_BOX_2"/>
    <property type="match status" value="1"/>
</dbReference>
<keyword evidence="10" id="KW-1185">Reference proteome</keyword>
<evidence type="ECO:0000313" key="9">
    <source>
        <dbReference type="EMBL" id="KAJ6217648.1"/>
    </source>
</evidence>
<protein>
    <recommendedName>
        <fullName evidence="6">Serum response factor homolog</fullName>
    </recommendedName>
</protein>
<feature type="region of interest" description="Disordered" evidence="7">
    <location>
        <begin position="1"/>
        <end position="129"/>
    </location>
</feature>
<feature type="compositionally biased region" description="Polar residues" evidence="7">
    <location>
        <begin position="791"/>
        <end position="800"/>
    </location>
</feature>
<evidence type="ECO:0000256" key="3">
    <source>
        <dbReference type="ARBA" id="ARBA00023125"/>
    </source>
</evidence>
<feature type="region of interest" description="Disordered" evidence="7">
    <location>
        <begin position="339"/>
        <end position="462"/>
    </location>
</feature>
<dbReference type="CDD" id="cd00266">
    <property type="entry name" value="MADS_SRF_like"/>
    <property type="match status" value="1"/>
</dbReference>
<dbReference type="InterPro" id="IPR033897">
    <property type="entry name" value="SRF-like_MADS-box"/>
</dbReference>
<feature type="compositionally biased region" description="Low complexity" evidence="7">
    <location>
        <begin position="339"/>
        <end position="371"/>
    </location>
</feature>
<evidence type="ECO:0000259" key="8">
    <source>
        <dbReference type="PROSITE" id="PS50066"/>
    </source>
</evidence>
<dbReference type="Pfam" id="PF00319">
    <property type="entry name" value="SRF-TF"/>
    <property type="match status" value="1"/>
</dbReference>
<dbReference type="InterPro" id="IPR050142">
    <property type="entry name" value="MADS-box/MEF2_TF"/>
</dbReference>
<feature type="region of interest" description="Disordered" evidence="7">
    <location>
        <begin position="1208"/>
        <end position="1227"/>
    </location>
</feature>
<evidence type="ECO:0000256" key="2">
    <source>
        <dbReference type="ARBA" id="ARBA00023015"/>
    </source>
</evidence>
<feature type="compositionally biased region" description="Low complexity" evidence="7">
    <location>
        <begin position="104"/>
        <end position="115"/>
    </location>
</feature>
<dbReference type="InterPro" id="IPR036879">
    <property type="entry name" value="TF_MADSbox_sf"/>
</dbReference>
<sequence length="1416" mass="148301">MNSGSPITFVTTKVEPCDDLSPTNSTTYTTLQTASTPGTQNTQNSHQNGGHHHHHYNTDHPMAGPTSNGTPKSGNGSNKRNGTTATKSSYNSHNKSGNGDHSRSSSSTGPSSNSGRVQQGGGKKTKGRVKIKMEFIDNKLRRYTTFSKRKTGIMKKAYELSTLTGTQVMLLVASETGHVYTFATRKLQPMITSDAGKALIQTCLNSPDPTGLINGNGGSGNNSGTTGPDVVTTNGHVSSLLGSSSSSSPSSNGVGPSSSSSSSMNNNHLSQNGDNHSELARLVMANGTGRGSISGCSTPNTVVDQRMSATGFEETDLSYSVSGEDCSPLNDKHLYHASPAPSTVSTLSSSASSSGSCATASSPPTLLSMSANGGGGSSANVLTQPDQQSNSSMFNDHQHHQHHHHHQQQQQQQHQPMSTDQNHGHHHHQHYYSPNSTHSFTTLNSAATNPSSNGGSMLTSQSSGVCIPPMSSVITTPTSVSSFFSSFGGSGNSPPPLTPNGILSGLHSFLFADSGALGLDAFDIGSSTDVACLLPSTNPQYILPNTQPASGQVTVPSSSQAAVTTGLNPGIYSSCLTIGTGRIGNNSGSTNSGNIPMNGLVRNSKAANSTTSISTFGGGSNPFFINETPSLLQGSDDEDDDDEEEEDEDEDEEDEMDDGTDGLSPEEVTFLPGLNLDNDLSRLINSSNPILTNDPLMWAGESISSVGQSKQPTSNNSGFISDRTKLSLNLKLQKKQIQQRVQQPIQRTQLGTIGTNYNQSSFGQSQTKPDNGPDKSKTTNKSNTLNKSTRKQASTNKSKNLSTISAANNSGQQQQQQLGSTNNANNSQFVPFDPALFLDSCFNQSNMENGNSDSALLDSHHSLDHIMLNNGEISLLNQNNSNQPSGNVSATDPFNLMMMINNCTTTSTSQHGTTNPSTSNQFGSVSANVATRTTLNKVANSTSKLHNNQPRAQAANHQMLLPQQNASNSVNTSQYQYQYGQASYSQAPTTNTLTANALGGGGGGVCSSASSSFQCTGKSVTSTSNVNNSMFAQTLLNNQPSNMGNKQHIANISGHGCGNKQQTSSTSSASSSTHQAASIKAANLNAIINNLASATSSSLSPSTSSASNSQNNLVNNYLESLSTSTATSNSNNSSTPVSSNAANLNQIGVMAAAAQQLLSGNLILCTTPTSNISIGSSLEPNATLCNSTSRTTLNKSSNTQLFSLGTSAVSSSSSSSSSTSLTSTPLTSSTTTFILPANMNMVQNQPTQVSSQHNPNLIYNTFPSLAGRILYQSNGTSNNAATEGNNYPTLITTDGQQLILNVAAAAAAATGNGITQFMTSQIDDGNNRRRANNVKQDECFNEPIGNTFVPQTIDQQISIDSLLNGNVNSNNLQVQQSFVSNFHPITTMTNTVNNSQQYAISKSMSSTSGSKKQRTK</sequence>
<feature type="compositionally biased region" description="Polar residues" evidence="7">
    <location>
        <begin position="65"/>
        <end position="95"/>
    </location>
</feature>
<feature type="region of interest" description="Disordered" evidence="7">
    <location>
        <begin position="808"/>
        <end position="827"/>
    </location>
</feature>
<feature type="compositionally biased region" description="Low complexity" evidence="7">
    <location>
        <begin position="234"/>
        <end position="270"/>
    </location>
</feature>
<keyword evidence="5" id="KW-0539">Nucleus</keyword>
<proteinExistence type="predicted"/>
<feature type="compositionally biased region" description="Polar residues" evidence="7">
    <location>
        <begin position="1"/>
        <end position="11"/>
    </location>
</feature>
<feature type="compositionally biased region" description="Polar residues" evidence="7">
    <location>
        <begin position="751"/>
        <end position="769"/>
    </location>
</feature>
<evidence type="ECO:0000256" key="1">
    <source>
        <dbReference type="ARBA" id="ARBA00004123"/>
    </source>
</evidence>
<feature type="region of interest" description="Disordered" evidence="7">
    <location>
        <begin position="210"/>
        <end position="274"/>
    </location>
</feature>
<dbReference type="GO" id="GO:0000981">
    <property type="term" value="F:DNA-binding transcription factor activity, RNA polymerase II-specific"/>
    <property type="evidence" value="ECO:0007669"/>
    <property type="project" value="InterPro"/>
</dbReference>
<feature type="compositionally biased region" description="Polar residues" evidence="7">
    <location>
        <begin position="1038"/>
        <end position="1050"/>
    </location>
</feature>
<keyword evidence="2" id="KW-0805">Transcription regulation</keyword>
<dbReference type="PANTHER" id="PTHR48019">
    <property type="entry name" value="SERUM RESPONSE FACTOR HOMOLOG"/>
    <property type="match status" value="1"/>
</dbReference>
<dbReference type="PROSITE" id="PS00350">
    <property type="entry name" value="MADS_BOX_1"/>
    <property type="match status" value="1"/>
</dbReference>
<dbReference type="EMBL" id="JAPWDV010000003">
    <property type="protein sequence ID" value="KAJ6217648.1"/>
    <property type="molecule type" value="Genomic_DNA"/>
</dbReference>
<accession>A0A9Q0M2R9</accession>
<feature type="compositionally biased region" description="Polar residues" evidence="7">
    <location>
        <begin position="432"/>
        <end position="462"/>
    </location>
</feature>
<feature type="region of interest" description="Disordered" evidence="7">
    <location>
        <begin position="1038"/>
        <end position="1074"/>
    </location>
</feature>
<dbReference type="InterPro" id="IPR002100">
    <property type="entry name" value="TF_MADSbox"/>
</dbReference>
<feature type="region of interest" description="Disordered" evidence="7">
    <location>
        <begin position="739"/>
        <end position="800"/>
    </location>
</feature>
<dbReference type="GO" id="GO:0005634">
    <property type="term" value="C:nucleus"/>
    <property type="evidence" value="ECO:0007669"/>
    <property type="project" value="UniProtKB-SubCell"/>
</dbReference>
<dbReference type="SMART" id="SM00432">
    <property type="entry name" value="MADS"/>
    <property type="match status" value="1"/>
</dbReference>
<feature type="compositionally biased region" description="Low complexity" evidence="7">
    <location>
        <begin position="739"/>
        <end position="750"/>
    </location>
</feature>
<dbReference type="Gene3D" id="3.40.1810.10">
    <property type="entry name" value="Transcription factor, MADS-box"/>
    <property type="match status" value="1"/>
</dbReference>
<evidence type="ECO:0000256" key="6">
    <source>
        <dbReference type="ARBA" id="ARBA00069746"/>
    </source>
</evidence>
<feature type="compositionally biased region" description="Acidic residues" evidence="7">
    <location>
        <begin position="635"/>
        <end position="660"/>
    </location>
</feature>
<keyword evidence="3" id="KW-0238">DNA-binding</keyword>
<evidence type="ECO:0000256" key="7">
    <source>
        <dbReference type="SAM" id="MobiDB-lite"/>
    </source>
</evidence>
<comment type="caution">
    <text evidence="9">The sequence shown here is derived from an EMBL/GenBank/DDBJ whole genome shotgun (WGS) entry which is preliminary data.</text>
</comment>
<evidence type="ECO:0000256" key="5">
    <source>
        <dbReference type="ARBA" id="ARBA00023242"/>
    </source>
</evidence>
<feature type="compositionally biased region" description="Low complexity" evidence="7">
    <location>
        <begin position="21"/>
        <end position="48"/>
    </location>
</feature>
<dbReference type="GO" id="GO:0046983">
    <property type="term" value="F:protein dimerization activity"/>
    <property type="evidence" value="ECO:0007669"/>
    <property type="project" value="InterPro"/>
</dbReference>
<dbReference type="GO" id="GO:0000987">
    <property type="term" value="F:cis-regulatory region sequence-specific DNA binding"/>
    <property type="evidence" value="ECO:0007669"/>
    <property type="project" value="InterPro"/>
</dbReference>
<name>A0A9Q0M2R9_BLOTA</name>
<feature type="compositionally biased region" description="Low complexity" evidence="7">
    <location>
        <begin position="1061"/>
        <end position="1074"/>
    </location>
</feature>
<organism evidence="9 10">
    <name type="scientific">Blomia tropicalis</name>
    <name type="common">Mite</name>
    <dbReference type="NCBI Taxonomy" id="40697"/>
    <lineage>
        <taxon>Eukaryota</taxon>
        <taxon>Metazoa</taxon>
        <taxon>Ecdysozoa</taxon>
        <taxon>Arthropoda</taxon>
        <taxon>Chelicerata</taxon>
        <taxon>Arachnida</taxon>
        <taxon>Acari</taxon>
        <taxon>Acariformes</taxon>
        <taxon>Sarcoptiformes</taxon>
        <taxon>Astigmata</taxon>
        <taxon>Glycyphagoidea</taxon>
        <taxon>Echimyopodidae</taxon>
        <taxon>Blomia</taxon>
    </lineage>
</organism>
<comment type="subcellular location">
    <subcellularLocation>
        <location evidence="1">Nucleus</location>
    </subcellularLocation>
</comment>
<reference evidence="9" key="1">
    <citation type="submission" date="2022-12" db="EMBL/GenBank/DDBJ databases">
        <title>Genome assemblies of Blomia tropicalis.</title>
        <authorList>
            <person name="Cui Y."/>
        </authorList>
    </citation>
    <scope>NUCLEOTIDE SEQUENCE</scope>
    <source>
        <tissue evidence="9">Adult mites</tissue>
    </source>
</reference>
<dbReference type="Proteomes" id="UP001142055">
    <property type="component" value="Chromosome 3"/>
</dbReference>
<keyword evidence="4" id="KW-0804">Transcription</keyword>
<evidence type="ECO:0000256" key="4">
    <source>
        <dbReference type="ARBA" id="ARBA00023163"/>
    </source>
</evidence>
<feature type="domain" description="MADS-box" evidence="8">
    <location>
        <begin position="126"/>
        <end position="186"/>
    </location>
</feature>
<dbReference type="FunFam" id="3.40.1810.10:FF:000002">
    <property type="entry name" value="Serum response factor b"/>
    <property type="match status" value="1"/>
</dbReference>
<dbReference type="SUPFAM" id="SSF55455">
    <property type="entry name" value="SRF-like"/>
    <property type="match status" value="1"/>
</dbReference>